<evidence type="ECO:0000313" key="1">
    <source>
        <dbReference type="EMBL" id="RIX50206.1"/>
    </source>
</evidence>
<evidence type="ECO:0000313" key="2">
    <source>
        <dbReference type="Proteomes" id="UP000266482"/>
    </source>
</evidence>
<dbReference type="EMBL" id="QXQA01000015">
    <property type="protein sequence ID" value="RIX50206.1"/>
    <property type="molecule type" value="Genomic_DNA"/>
</dbReference>
<proteinExistence type="predicted"/>
<comment type="caution">
    <text evidence="1">The sequence shown here is derived from an EMBL/GenBank/DDBJ whole genome shotgun (WGS) entry which is preliminary data.</text>
</comment>
<keyword evidence="2" id="KW-1185">Reference proteome</keyword>
<name>A0A3A1UQX4_9BACL</name>
<dbReference type="OrthoDB" id="2661955at2"/>
<dbReference type="RefSeq" id="WP_119601954.1">
    <property type="nucleotide sequence ID" value="NZ_QXQA01000015.1"/>
</dbReference>
<sequence>MPFLISVFLLSGCSSETNLTNHAASNHSSSMNKKIVELPIKKVINNQQIRENASFTATSVVKKVNVSGGTVYLYSKKDDLEHVYGAYETTENQYDLGIVGGLYSHMDDEILSIKELTLNGRTLLCIKGTFGANAPVQNYYLLEQNKIYPFLTVDTGHAEILDLDKNGVQEIVSTHGAPMQVHLYTFDNSDIWVTNVNEALHATNVNVDNTGIFLVSHENSKLIEEYRYDAGQFAFINNIN</sequence>
<dbReference type="AlphaFoldDB" id="A0A3A1UQX4"/>
<gene>
    <name evidence="1" type="ORF">D3P08_20345</name>
</gene>
<reference evidence="1 2" key="1">
    <citation type="submission" date="2018-09" db="EMBL/GenBank/DDBJ databases">
        <title>Paenibacillus aracenensis nov. sp. isolated from a cave in southern Spain.</title>
        <authorList>
            <person name="Jurado V."/>
            <person name="Gutierrez-Patricio S."/>
            <person name="Gonzalez-Pimentel J.L."/>
            <person name="Miller A.Z."/>
            <person name="Laiz L."/>
            <person name="Saiz-Jimenez C."/>
        </authorList>
    </citation>
    <scope>NUCLEOTIDE SEQUENCE [LARGE SCALE GENOMIC DNA]</scope>
    <source>
        <strain evidence="1 2">DSM 22867</strain>
    </source>
</reference>
<accession>A0A3A1UQX4</accession>
<protein>
    <submittedName>
        <fullName evidence="1">Uncharacterized protein</fullName>
    </submittedName>
</protein>
<dbReference type="Proteomes" id="UP000266482">
    <property type="component" value="Unassembled WGS sequence"/>
</dbReference>
<organism evidence="1 2">
    <name type="scientific">Paenibacillus nanensis</name>
    <dbReference type="NCBI Taxonomy" id="393251"/>
    <lineage>
        <taxon>Bacteria</taxon>
        <taxon>Bacillati</taxon>
        <taxon>Bacillota</taxon>
        <taxon>Bacilli</taxon>
        <taxon>Bacillales</taxon>
        <taxon>Paenibacillaceae</taxon>
        <taxon>Paenibacillus</taxon>
    </lineage>
</organism>